<feature type="transmembrane region" description="Helical" evidence="5">
    <location>
        <begin position="55"/>
        <end position="74"/>
    </location>
</feature>
<evidence type="ECO:0000313" key="7">
    <source>
        <dbReference type="Proteomes" id="UP000694557"/>
    </source>
</evidence>
<comment type="similarity">
    <text evidence="1">Belongs to the major facilitator superfamily.</text>
</comment>
<sequence length="77" mass="8898">MFLRERIQTLFKRNLHHTCTYWSVIFSFGLCIAFLGHTILYLLCQTQSTLSQITLVFFSQQFCLLIGSSIGGVFKKT</sequence>
<reference evidence="6" key="1">
    <citation type="submission" date="2025-08" db="UniProtKB">
        <authorList>
            <consortium name="Ensembl"/>
        </authorList>
    </citation>
    <scope>IDENTIFICATION</scope>
</reference>
<keyword evidence="3 5" id="KW-1133">Transmembrane helix</keyword>
<evidence type="ECO:0000256" key="1">
    <source>
        <dbReference type="ARBA" id="ARBA00008335"/>
    </source>
</evidence>
<accession>A0A8C7KGM8</accession>
<feature type="transmembrane region" description="Helical" evidence="5">
    <location>
        <begin position="21"/>
        <end position="43"/>
    </location>
</feature>
<dbReference type="PANTHER" id="PTHR23121:SF10">
    <property type="entry name" value="MAJOR FACILITATOR SUPERFAMILY DOMAIN-CONTAINING PROTEIN 4A"/>
    <property type="match status" value="1"/>
</dbReference>
<keyword evidence="7" id="KW-1185">Reference proteome</keyword>
<organism evidence="6 7">
    <name type="scientific">Oncorhynchus kisutch</name>
    <name type="common">Coho salmon</name>
    <name type="synonym">Salmo kisutch</name>
    <dbReference type="NCBI Taxonomy" id="8019"/>
    <lineage>
        <taxon>Eukaryota</taxon>
        <taxon>Metazoa</taxon>
        <taxon>Chordata</taxon>
        <taxon>Craniata</taxon>
        <taxon>Vertebrata</taxon>
        <taxon>Euteleostomi</taxon>
        <taxon>Actinopterygii</taxon>
        <taxon>Neopterygii</taxon>
        <taxon>Teleostei</taxon>
        <taxon>Protacanthopterygii</taxon>
        <taxon>Salmoniformes</taxon>
        <taxon>Salmonidae</taxon>
        <taxon>Salmoninae</taxon>
        <taxon>Oncorhynchus</taxon>
    </lineage>
</organism>
<reference evidence="6" key="2">
    <citation type="submission" date="2025-09" db="UniProtKB">
        <authorList>
            <consortium name="Ensembl"/>
        </authorList>
    </citation>
    <scope>IDENTIFICATION</scope>
</reference>
<keyword evidence="4 5" id="KW-0472">Membrane</keyword>
<dbReference type="Proteomes" id="UP000694557">
    <property type="component" value="Unassembled WGS sequence"/>
</dbReference>
<evidence type="ECO:0000256" key="3">
    <source>
        <dbReference type="ARBA" id="ARBA00022989"/>
    </source>
</evidence>
<keyword evidence="2 5" id="KW-0812">Transmembrane</keyword>
<evidence type="ECO:0000256" key="2">
    <source>
        <dbReference type="ARBA" id="ARBA00022692"/>
    </source>
</evidence>
<dbReference type="PANTHER" id="PTHR23121">
    <property type="entry name" value="SODIUM-DEPENDENT GLUCOSE TRANSPORTER 1"/>
    <property type="match status" value="1"/>
</dbReference>
<proteinExistence type="inferred from homology"/>
<dbReference type="GeneTree" id="ENSGT00940000178268"/>
<protein>
    <submittedName>
        <fullName evidence="6">Uncharacterized protein</fullName>
    </submittedName>
</protein>
<name>A0A8C7KGM8_ONCKI</name>
<evidence type="ECO:0000313" key="6">
    <source>
        <dbReference type="Ensembl" id="ENSOKIP00005101833.1"/>
    </source>
</evidence>
<evidence type="ECO:0000256" key="5">
    <source>
        <dbReference type="SAM" id="Phobius"/>
    </source>
</evidence>
<dbReference type="Ensembl" id="ENSOKIT00005109115.1">
    <property type="protein sequence ID" value="ENSOKIP00005101833.1"/>
    <property type="gene ID" value="ENSOKIG00005044829.1"/>
</dbReference>
<dbReference type="AlphaFoldDB" id="A0A8C7KGM8"/>
<evidence type="ECO:0000256" key="4">
    <source>
        <dbReference type="ARBA" id="ARBA00023136"/>
    </source>
</evidence>